<evidence type="ECO:0000313" key="5">
    <source>
        <dbReference type="Proteomes" id="UP000515947"/>
    </source>
</evidence>
<accession>A0A7G9R8M4</accession>
<dbReference type="InterPro" id="IPR050922">
    <property type="entry name" value="LytR/CpsA/Psr_CW_biosynth"/>
</dbReference>
<sequence length="325" mass="35270">MDDLRLRPQPVEHRRGCRVSASPVSRALRLLRRHLALVLVLLVTLVAVPGAGVRDAPVSLVKLRSTGAVDHPRDVVWILFLGSDARPGQSVTRSRADAIQLTGVNLRTGAATVIGVPRDSYVDIPGHGREKINASMYFGGPQLMGRSVGNLVGVQPNYVMTAGFDGFRRMVDGIGGVTVDSRFSFSDPVRPQGYHVGPNKLTGFQAEIFARIRKAFPRGDFDRSANQQDVLRGILRQVRLHVDEPGFMERGVLSVVRNLDTDLRPAELFRLAQAAATIDPARMRGCVVLGGVGYAGAASVVFPDVARARRIGDDVRRDATLDHGC</sequence>
<feature type="transmembrane region" description="Helical" evidence="2">
    <location>
        <begin position="35"/>
        <end position="53"/>
    </location>
</feature>
<dbReference type="PANTHER" id="PTHR33392:SF6">
    <property type="entry name" value="POLYISOPRENYL-TEICHOIC ACID--PEPTIDOGLYCAN TEICHOIC ACID TRANSFERASE TAGU"/>
    <property type="match status" value="1"/>
</dbReference>
<proteinExistence type="inferred from homology"/>
<evidence type="ECO:0000259" key="3">
    <source>
        <dbReference type="Pfam" id="PF03816"/>
    </source>
</evidence>
<gene>
    <name evidence="4" type="ORF">H9L09_15680</name>
</gene>
<keyword evidence="5" id="KW-1185">Reference proteome</keyword>
<name>A0A7G9R8M4_9ACTN</name>
<dbReference type="Pfam" id="PF03816">
    <property type="entry name" value="LytR_cpsA_psr"/>
    <property type="match status" value="1"/>
</dbReference>
<evidence type="ECO:0000313" key="4">
    <source>
        <dbReference type="EMBL" id="QNN51949.1"/>
    </source>
</evidence>
<dbReference type="PANTHER" id="PTHR33392">
    <property type="entry name" value="POLYISOPRENYL-TEICHOIC ACID--PEPTIDOGLYCAN TEICHOIC ACID TRANSFERASE TAGU"/>
    <property type="match status" value="1"/>
</dbReference>
<keyword evidence="2" id="KW-0472">Membrane</keyword>
<dbReference type="AlphaFoldDB" id="A0A7G9R8M4"/>
<organism evidence="4 5">
    <name type="scientific">Nocardioides mesophilus</name>
    <dbReference type="NCBI Taxonomy" id="433659"/>
    <lineage>
        <taxon>Bacteria</taxon>
        <taxon>Bacillati</taxon>
        <taxon>Actinomycetota</taxon>
        <taxon>Actinomycetes</taxon>
        <taxon>Propionibacteriales</taxon>
        <taxon>Nocardioidaceae</taxon>
        <taxon>Nocardioides</taxon>
    </lineage>
</organism>
<dbReference type="NCBIfam" id="TIGR00350">
    <property type="entry name" value="lytR_cpsA_psr"/>
    <property type="match status" value="1"/>
</dbReference>
<keyword evidence="2" id="KW-1133">Transmembrane helix</keyword>
<dbReference type="EMBL" id="CP060713">
    <property type="protein sequence ID" value="QNN51949.1"/>
    <property type="molecule type" value="Genomic_DNA"/>
</dbReference>
<evidence type="ECO:0000256" key="2">
    <source>
        <dbReference type="SAM" id="Phobius"/>
    </source>
</evidence>
<comment type="similarity">
    <text evidence="1">Belongs to the LytR/CpsA/Psr (LCP) family.</text>
</comment>
<feature type="domain" description="Cell envelope-related transcriptional attenuator" evidence="3">
    <location>
        <begin position="95"/>
        <end position="238"/>
    </location>
</feature>
<protein>
    <submittedName>
        <fullName evidence="4">LCP family protein</fullName>
    </submittedName>
</protein>
<dbReference type="Gene3D" id="3.40.630.190">
    <property type="entry name" value="LCP protein"/>
    <property type="match status" value="1"/>
</dbReference>
<dbReference type="Proteomes" id="UP000515947">
    <property type="component" value="Chromosome"/>
</dbReference>
<evidence type="ECO:0000256" key="1">
    <source>
        <dbReference type="ARBA" id="ARBA00006068"/>
    </source>
</evidence>
<reference evidence="4 5" key="1">
    <citation type="submission" date="2020-08" db="EMBL/GenBank/DDBJ databases">
        <title>Genome sequence of Nocardioides mesophilus KACC 16243T.</title>
        <authorList>
            <person name="Hyun D.-W."/>
            <person name="Bae J.-W."/>
        </authorList>
    </citation>
    <scope>NUCLEOTIDE SEQUENCE [LARGE SCALE GENOMIC DNA]</scope>
    <source>
        <strain evidence="4 5">KACC 16243</strain>
    </source>
</reference>
<dbReference type="KEGG" id="nmes:H9L09_15680"/>
<dbReference type="InterPro" id="IPR004474">
    <property type="entry name" value="LytR_CpsA_psr"/>
</dbReference>
<keyword evidence="2" id="KW-0812">Transmembrane</keyword>